<name>A0A8K0NPH6_9TREE</name>
<keyword evidence="4" id="KW-1185">Reference proteome</keyword>
<dbReference type="Proteomes" id="UP000812966">
    <property type="component" value="Unassembled WGS sequence"/>
</dbReference>
<feature type="transmembrane region" description="Helical" evidence="2">
    <location>
        <begin position="153"/>
        <end position="171"/>
    </location>
</feature>
<evidence type="ECO:0008006" key="5">
    <source>
        <dbReference type="Google" id="ProtNLM"/>
    </source>
</evidence>
<feature type="transmembrane region" description="Helical" evidence="2">
    <location>
        <begin position="102"/>
        <end position="124"/>
    </location>
</feature>
<feature type="region of interest" description="Disordered" evidence="1">
    <location>
        <begin position="265"/>
        <end position="287"/>
    </location>
</feature>
<organism evidence="3 4">
    <name type="scientific">Filobasidium floriforme</name>
    <dbReference type="NCBI Taxonomy" id="5210"/>
    <lineage>
        <taxon>Eukaryota</taxon>
        <taxon>Fungi</taxon>
        <taxon>Dikarya</taxon>
        <taxon>Basidiomycota</taxon>
        <taxon>Agaricomycotina</taxon>
        <taxon>Tremellomycetes</taxon>
        <taxon>Filobasidiales</taxon>
        <taxon>Filobasidiaceae</taxon>
        <taxon>Filobasidium</taxon>
    </lineage>
</organism>
<dbReference type="InterPro" id="IPR049500">
    <property type="entry name" value="Peptidase_M50B-like"/>
</dbReference>
<dbReference type="PANTHER" id="PTHR33979">
    <property type="entry name" value="OS02G0221600 PROTEIN"/>
    <property type="match status" value="1"/>
</dbReference>
<feature type="transmembrane region" description="Helical" evidence="2">
    <location>
        <begin position="232"/>
        <end position="254"/>
    </location>
</feature>
<comment type="caution">
    <text evidence="3">The sequence shown here is derived from an EMBL/GenBank/DDBJ whole genome shotgun (WGS) entry which is preliminary data.</text>
</comment>
<dbReference type="PANTHER" id="PTHR33979:SF2">
    <property type="entry name" value="PEPTIDASE M50B-LIKE-DOMAIN-CONTAINING PROTEIN"/>
    <property type="match status" value="1"/>
</dbReference>
<reference evidence="3" key="1">
    <citation type="submission" date="2020-04" db="EMBL/GenBank/DDBJ databases">
        <title>Analysis of mating type loci in Filobasidium floriforme.</title>
        <authorList>
            <person name="Nowrousian M."/>
        </authorList>
    </citation>
    <scope>NUCLEOTIDE SEQUENCE</scope>
    <source>
        <strain evidence="3">CBS 6242</strain>
    </source>
</reference>
<feature type="transmembrane region" description="Helical" evidence="2">
    <location>
        <begin position="131"/>
        <end position="147"/>
    </location>
</feature>
<keyword evidence="2" id="KW-0472">Membrane</keyword>
<evidence type="ECO:0000313" key="4">
    <source>
        <dbReference type="Proteomes" id="UP000812966"/>
    </source>
</evidence>
<evidence type="ECO:0000313" key="3">
    <source>
        <dbReference type="EMBL" id="KAG7531643.1"/>
    </source>
</evidence>
<keyword evidence="2" id="KW-1133">Transmembrane helix</keyword>
<keyword evidence="2" id="KW-0812">Transmembrane</keyword>
<dbReference type="Pfam" id="PF13398">
    <property type="entry name" value="Peptidase_M50B"/>
    <property type="match status" value="1"/>
</dbReference>
<gene>
    <name evidence="3" type="ORF">FFLO_04227</name>
</gene>
<dbReference type="EMBL" id="JABELV010000086">
    <property type="protein sequence ID" value="KAG7531643.1"/>
    <property type="molecule type" value="Genomic_DNA"/>
</dbReference>
<protein>
    <recommendedName>
        <fullName evidence="5">Peptidase M50B-like-domain-containing protein</fullName>
    </recommendedName>
</protein>
<sequence>MSPTFPPTEHHTFVKRATSDVLTPNDTQKVTLGVAAGYILVIALRKPSPLLNKIIYPFKLLVVGMHEASHAFAGVVTCAVIESIQLDPDEGGATRMRGGVPAITLPAGYLGSSLIGAALIACGFDINASKIATCALAVGFLITLWWARNSWIAWITVPLFTGLLALCWLIYDSVPLRFLVLFIGVMSTLLDQDASTPYGISSMANTIKRKVNGSDASRFAAMIGFFGPRVWGVIWLINSIIFFAGGILIGIAAFKRSSGEQREAADRFMGGESRGRNDRFRARSQNP</sequence>
<proteinExistence type="predicted"/>
<feature type="transmembrane region" description="Helical" evidence="2">
    <location>
        <begin position="178"/>
        <end position="200"/>
    </location>
</feature>
<evidence type="ECO:0000256" key="1">
    <source>
        <dbReference type="SAM" id="MobiDB-lite"/>
    </source>
</evidence>
<dbReference type="AlphaFoldDB" id="A0A8K0NPH6"/>
<evidence type="ECO:0000256" key="2">
    <source>
        <dbReference type="SAM" id="Phobius"/>
    </source>
</evidence>
<accession>A0A8K0NPH6</accession>